<dbReference type="EMBL" id="CAJJDN010000120">
    <property type="protein sequence ID" value="CAD8119205.1"/>
    <property type="molecule type" value="Genomic_DNA"/>
</dbReference>
<feature type="compositionally biased region" description="Low complexity" evidence="1">
    <location>
        <begin position="68"/>
        <end position="87"/>
    </location>
</feature>
<dbReference type="Proteomes" id="UP000692954">
    <property type="component" value="Unassembled WGS sequence"/>
</dbReference>
<reference evidence="2" key="1">
    <citation type="submission" date="2021-01" db="EMBL/GenBank/DDBJ databases">
        <authorList>
            <consortium name="Genoscope - CEA"/>
            <person name="William W."/>
        </authorList>
    </citation>
    <scope>NUCLEOTIDE SEQUENCE</scope>
</reference>
<proteinExistence type="predicted"/>
<organism evidence="2 3">
    <name type="scientific">Paramecium sonneborni</name>
    <dbReference type="NCBI Taxonomy" id="65129"/>
    <lineage>
        <taxon>Eukaryota</taxon>
        <taxon>Sar</taxon>
        <taxon>Alveolata</taxon>
        <taxon>Ciliophora</taxon>
        <taxon>Intramacronucleata</taxon>
        <taxon>Oligohymenophorea</taxon>
        <taxon>Peniculida</taxon>
        <taxon>Parameciidae</taxon>
        <taxon>Paramecium</taxon>
    </lineage>
</organism>
<dbReference type="OrthoDB" id="299084at2759"/>
<evidence type="ECO:0000256" key="1">
    <source>
        <dbReference type="SAM" id="MobiDB-lite"/>
    </source>
</evidence>
<name>A0A8S1QW76_9CILI</name>
<gene>
    <name evidence="2" type="ORF">PSON_ATCC_30995.1.T1200068</name>
</gene>
<dbReference type="AlphaFoldDB" id="A0A8S1QW76"/>
<accession>A0A8S1QW76</accession>
<evidence type="ECO:0000313" key="3">
    <source>
        <dbReference type="Proteomes" id="UP000692954"/>
    </source>
</evidence>
<comment type="caution">
    <text evidence="2">The sequence shown here is derived from an EMBL/GenBank/DDBJ whole genome shotgun (WGS) entry which is preliminary data.</text>
</comment>
<sequence>MSQTELKQLHDSNQVLNKLKPILKNNQTNYFSPQTRTDFAGNQIIKGGNHKIVFLPISNQQSPNVPTSNNIQINSESSESDQEIIQNNNNSKDQPFLCLKQKQYQQTQPLIVNESRCCLIF</sequence>
<feature type="region of interest" description="Disordered" evidence="1">
    <location>
        <begin position="59"/>
        <end position="93"/>
    </location>
</feature>
<protein>
    <submittedName>
        <fullName evidence="2">Uncharacterized protein</fullName>
    </submittedName>
</protein>
<keyword evidence="3" id="KW-1185">Reference proteome</keyword>
<evidence type="ECO:0000313" key="2">
    <source>
        <dbReference type="EMBL" id="CAD8119205.1"/>
    </source>
</evidence>